<dbReference type="GO" id="GO:0000155">
    <property type="term" value="F:phosphorelay sensor kinase activity"/>
    <property type="evidence" value="ECO:0007669"/>
    <property type="project" value="InterPro"/>
</dbReference>
<comment type="caution">
    <text evidence="11">The sequence shown here is derived from an EMBL/GenBank/DDBJ whole genome shotgun (WGS) entry which is preliminary data.</text>
</comment>
<dbReference type="SUPFAM" id="SSF55874">
    <property type="entry name" value="ATPase domain of HSP90 chaperone/DNA topoisomerase II/histidine kinase"/>
    <property type="match status" value="1"/>
</dbReference>
<feature type="transmembrane region" description="Helical" evidence="9">
    <location>
        <begin position="111"/>
        <end position="128"/>
    </location>
</feature>
<dbReference type="OrthoDB" id="227596at2"/>
<protein>
    <recommendedName>
        <fullName evidence="2">histidine kinase</fullName>
        <ecNumber evidence="2">2.7.13.3</ecNumber>
    </recommendedName>
</protein>
<name>A0A418MTU7_9ACTN</name>
<reference evidence="11 12" key="1">
    <citation type="submission" date="2018-08" db="EMBL/GenBank/DDBJ databases">
        <title>Jishengella sp. nov., isolated from a root of Azadirachta indica A. Juss. var. siamensis Valenton.</title>
        <authorList>
            <person name="Kuncharoen N."/>
            <person name="Tanasupawat S."/>
            <person name="Kudo T."/>
            <person name="Ohkuma M."/>
        </authorList>
    </citation>
    <scope>NUCLEOTIDE SEQUENCE [LARGE SCALE GENOMIC DNA]</scope>
    <source>
        <strain evidence="11 12">AZ1-13</strain>
    </source>
</reference>
<evidence type="ECO:0000256" key="6">
    <source>
        <dbReference type="ARBA" id="ARBA00022777"/>
    </source>
</evidence>
<keyword evidence="4" id="KW-0808">Transferase</keyword>
<feature type="transmembrane region" description="Helical" evidence="9">
    <location>
        <begin position="70"/>
        <end position="99"/>
    </location>
</feature>
<feature type="transmembrane region" description="Helical" evidence="9">
    <location>
        <begin position="134"/>
        <end position="152"/>
    </location>
</feature>
<keyword evidence="9" id="KW-0812">Transmembrane</keyword>
<dbReference type="EC" id="2.7.13.3" evidence="2"/>
<dbReference type="InterPro" id="IPR036890">
    <property type="entry name" value="HATPase_C_sf"/>
</dbReference>
<gene>
    <name evidence="11" type="ORF">D2L64_15345</name>
</gene>
<proteinExistence type="predicted"/>
<keyword evidence="3" id="KW-0597">Phosphoprotein</keyword>
<evidence type="ECO:0000256" key="8">
    <source>
        <dbReference type="ARBA" id="ARBA00023012"/>
    </source>
</evidence>
<dbReference type="EMBL" id="QXEC01000013">
    <property type="protein sequence ID" value="RIV37604.1"/>
    <property type="molecule type" value="Genomic_DNA"/>
</dbReference>
<comment type="catalytic activity">
    <reaction evidence="1">
        <text>ATP + protein L-histidine = ADP + protein N-phospho-L-histidine.</text>
        <dbReference type="EC" id="2.7.13.3"/>
    </reaction>
</comment>
<dbReference type="Gene3D" id="3.30.565.10">
    <property type="entry name" value="Histidine kinase-like ATPase, C-terminal domain"/>
    <property type="match status" value="1"/>
</dbReference>
<evidence type="ECO:0000256" key="3">
    <source>
        <dbReference type="ARBA" id="ARBA00022553"/>
    </source>
</evidence>
<feature type="transmembrane region" description="Helical" evidence="9">
    <location>
        <begin position="45"/>
        <end position="64"/>
    </location>
</feature>
<accession>A0A418MTU7</accession>
<evidence type="ECO:0000256" key="4">
    <source>
        <dbReference type="ARBA" id="ARBA00022679"/>
    </source>
</evidence>
<sequence>METRSGTPFSAVRQVVTNPLLLDLLLAVVLSVAVLRKAAEDGRPAFGDVLVATVAFVALLLRRIRPSPALGIATFAAAGAIWHGVSNPGLIVVIGVITYSIAAHTDRRRGWICAVASSFLVYLTGLVVAPDNWWRLEVLGVFAWIFLAAAVGDSRRTQRAYVREVEARALRAEQTRDEEARRRVMDERLRIARELHDVVAHHIAVISVQAGAAAHVLERRPEEVGPVLAHIRDASDTVLKEIQAVVGMLRRPGEPESTEPTPGLAHLPELLAGLAAAGFRVHHEQRGATREVPALVDLAAYRIVQEALTNAHRYGPRVAHLLVEYTPDEVVLDVHNEIRPFQRGSGAGYGLVGMHERASSAGGRVTAGPTDDGRFRVRAVLPTEDARQQSGCGAVALARAMPSAEGAR</sequence>
<evidence type="ECO:0000313" key="11">
    <source>
        <dbReference type="EMBL" id="RIV37604.1"/>
    </source>
</evidence>
<feature type="domain" description="Signal transduction histidine kinase subgroup 3 dimerisation and phosphoacceptor" evidence="10">
    <location>
        <begin position="187"/>
        <end position="252"/>
    </location>
</feature>
<dbReference type="GO" id="GO:0016020">
    <property type="term" value="C:membrane"/>
    <property type="evidence" value="ECO:0007669"/>
    <property type="project" value="InterPro"/>
</dbReference>
<keyword evidence="7" id="KW-0067">ATP-binding</keyword>
<evidence type="ECO:0000256" key="7">
    <source>
        <dbReference type="ARBA" id="ARBA00022840"/>
    </source>
</evidence>
<dbReference type="AlphaFoldDB" id="A0A418MTU7"/>
<organism evidence="11 12">
    <name type="scientific">Micromonospora radicis</name>
    <dbReference type="NCBI Taxonomy" id="1894971"/>
    <lineage>
        <taxon>Bacteria</taxon>
        <taxon>Bacillati</taxon>
        <taxon>Actinomycetota</taxon>
        <taxon>Actinomycetes</taxon>
        <taxon>Micromonosporales</taxon>
        <taxon>Micromonosporaceae</taxon>
        <taxon>Micromonospora</taxon>
    </lineage>
</organism>
<keyword evidence="12" id="KW-1185">Reference proteome</keyword>
<dbReference type="Pfam" id="PF07730">
    <property type="entry name" value="HisKA_3"/>
    <property type="match status" value="1"/>
</dbReference>
<feature type="transmembrane region" description="Helical" evidence="9">
    <location>
        <begin position="20"/>
        <end position="38"/>
    </location>
</feature>
<dbReference type="RefSeq" id="WP_119577063.1">
    <property type="nucleotide sequence ID" value="NZ_QXEC01000013.1"/>
</dbReference>
<evidence type="ECO:0000256" key="2">
    <source>
        <dbReference type="ARBA" id="ARBA00012438"/>
    </source>
</evidence>
<evidence type="ECO:0000256" key="1">
    <source>
        <dbReference type="ARBA" id="ARBA00000085"/>
    </source>
</evidence>
<dbReference type="PANTHER" id="PTHR24421">
    <property type="entry name" value="NITRATE/NITRITE SENSOR PROTEIN NARX-RELATED"/>
    <property type="match status" value="1"/>
</dbReference>
<dbReference type="Gene3D" id="1.20.5.1930">
    <property type="match status" value="1"/>
</dbReference>
<evidence type="ECO:0000256" key="5">
    <source>
        <dbReference type="ARBA" id="ARBA00022741"/>
    </source>
</evidence>
<evidence type="ECO:0000256" key="9">
    <source>
        <dbReference type="SAM" id="Phobius"/>
    </source>
</evidence>
<keyword evidence="6 11" id="KW-0418">Kinase</keyword>
<dbReference type="GO" id="GO:0005524">
    <property type="term" value="F:ATP binding"/>
    <property type="evidence" value="ECO:0007669"/>
    <property type="project" value="UniProtKB-KW"/>
</dbReference>
<keyword evidence="9" id="KW-0472">Membrane</keyword>
<dbReference type="InterPro" id="IPR050482">
    <property type="entry name" value="Sensor_HK_TwoCompSys"/>
</dbReference>
<dbReference type="GO" id="GO:0046983">
    <property type="term" value="F:protein dimerization activity"/>
    <property type="evidence" value="ECO:0007669"/>
    <property type="project" value="InterPro"/>
</dbReference>
<evidence type="ECO:0000313" key="12">
    <source>
        <dbReference type="Proteomes" id="UP000283832"/>
    </source>
</evidence>
<dbReference type="PANTHER" id="PTHR24421:SF10">
    <property type="entry name" value="NITRATE_NITRITE SENSOR PROTEIN NARQ"/>
    <property type="match status" value="1"/>
</dbReference>
<dbReference type="CDD" id="cd16917">
    <property type="entry name" value="HATPase_UhpB-NarQ-NarX-like"/>
    <property type="match status" value="1"/>
</dbReference>
<keyword evidence="9" id="KW-1133">Transmembrane helix</keyword>
<dbReference type="Proteomes" id="UP000283832">
    <property type="component" value="Unassembled WGS sequence"/>
</dbReference>
<evidence type="ECO:0000259" key="10">
    <source>
        <dbReference type="Pfam" id="PF07730"/>
    </source>
</evidence>
<keyword evidence="5" id="KW-0547">Nucleotide-binding</keyword>
<dbReference type="InterPro" id="IPR011712">
    <property type="entry name" value="Sig_transdc_His_kin_sub3_dim/P"/>
</dbReference>
<keyword evidence="8" id="KW-0902">Two-component regulatory system</keyword>